<feature type="transmembrane region" description="Helical" evidence="8">
    <location>
        <begin position="571"/>
        <end position="592"/>
    </location>
</feature>
<keyword evidence="8" id="KW-0547">Nucleotide-binding</keyword>
<comment type="subcellular location">
    <subcellularLocation>
        <location evidence="8">Cell membrane</location>
    </subcellularLocation>
    <subcellularLocation>
        <location evidence="1">Membrane</location>
    </subcellularLocation>
</comment>
<feature type="transmembrane region" description="Helical" evidence="8">
    <location>
        <begin position="53"/>
        <end position="71"/>
    </location>
</feature>
<dbReference type="SUPFAM" id="SSF56784">
    <property type="entry name" value="HAD-like"/>
    <property type="match status" value="1"/>
</dbReference>
<dbReference type="InterPro" id="IPR023298">
    <property type="entry name" value="ATPase_P-typ_TM_dom_sf"/>
</dbReference>
<dbReference type="PRINTS" id="PR00119">
    <property type="entry name" value="CATATPASE"/>
</dbReference>
<dbReference type="NCBIfam" id="TIGR01512">
    <property type="entry name" value="ATPase-IB2_Cd"/>
    <property type="match status" value="1"/>
</dbReference>
<evidence type="ECO:0000313" key="11">
    <source>
        <dbReference type="Proteomes" id="UP000239772"/>
    </source>
</evidence>
<accession>A0A2T1HPW4</accession>
<comment type="caution">
    <text evidence="10">The sequence shown here is derived from an EMBL/GenBank/DDBJ whole genome shotgun (WGS) entry which is preliminary data.</text>
</comment>
<dbReference type="RefSeq" id="WP_106338421.1">
    <property type="nucleotide sequence ID" value="NZ_PVZS01000023.1"/>
</dbReference>
<feature type="transmembrane region" description="Helical" evidence="8">
    <location>
        <begin position="29"/>
        <end position="46"/>
    </location>
</feature>
<evidence type="ECO:0000256" key="1">
    <source>
        <dbReference type="ARBA" id="ARBA00004370"/>
    </source>
</evidence>
<dbReference type="Gene3D" id="2.70.150.10">
    <property type="entry name" value="Calcium-transporting ATPase, cytoplasmic transduction domain A"/>
    <property type="match status" value="1"/>
</dbReference>
<evidence type="ECO:0000256" key="6">
    <source>
        <dbReference type="ARBA" id="ARBA00039097"/>
    </source>
</evidence>
<dbReference type="Pfam" id="PF00122">
    <property type="entry name" value="E1-E2_ATPase"/>
    <property type="match status" value="1"/>
</dbReference>
<dbReference type="PANTHER" id="PTHR48085">
    <property type="entry name" value="CADMIUM/ZINC-TRANSPORTING ATPASE HMA2-RELATED"/>
    <property type="match status" value="1"/>
</dbReference>
<keyword evidence="4 8" id="KW-1133">Transmembrane helix</keyword>
<reference evidence="11" key="1">
    <citation type="submission" date="2018-03" db="EMBL/GenBank/DDBJ databases">
        <authorList>
            <person name="Sun L."/>
            <person name="Liu H."/>
            <person name="Chen W."/>
            <person name="Huang K."/>
            <person name="Liu W."/>
            <person name="Gao X."/>
        </authorList>
    </citation>
    <scope>NUCLEOTIDE SEQUENCE [LARGE SCALE GENOMIC DNA]</scope>
    <source>
        <strain evidence="11">SH9</strain>
    </source>
</reference>
<dbReference type="InterPro" id="IPR008250">
    <property type="entry name" value="ATPase_P-typ_transduc_dom_A_sf"/>
</dbReference>
<evidence type="ECO:0000259" key="9">
    <source>
        <dbReference type="Pfam" id="PF00122"/>
    </source>
</evidence>
<dbReference type="GO" id="GO:0005886">
    <property type="term" value="C:plasma membrane"/>
    <property type="evidence" value="ECO:0007669"/>
    <property type="project" value="UniProtKB-SubCell"/>
</dbReference>
<keyword evidence="11" id="KW-1185">Reference proteome</keyword>
<feature type="transmembrane region" description="Helical" evidence="8">
    <location>
        <begin position="83"/>
        <end position="111"/>
    </location>
</feature>
<proteinExistence type="inferred from homology"/>
<keyword evidence="5 8" id="KW-0472">Membrane</keyword>
<dbReference type="SUPFAM" id="SSF81665">
    <property type="entry name" value="Calcium ATPase, transmembrane domain M"/>
    <property type="match status" value="1"/>
</dbReference>
<dbReference type="InterPro" id="IPR001757">
    <property type="entry name" value="P_typ_ATPase"/>
</dbReference>
<dbReference type="NCBIfam" id="TIGR01525">
    <property type="entry name" value="ATPase-IB_hvy"/>
    <property type="match status" value="1"/>
</dbReference>
<dbReference type="Gene3D" id="3.40.50.1000">
    <property type="entry name" value="HAD superfamily/HAD-like"/>
    <property type="match status" value="1"/>
</dbReference>
<dbReference type="InterPro" id="IPR051014">
    <property type="entry name" value="Cation_Transport_ATPase_IB"/>
</dbReference>
<dbReference type="GO" id="GO:0046872">
    <property type="term" value="F:metal ion binding"/>
    <property type="evidence" value="ECO:0007669"/>
    <property type="project" value="UniProtKB-KW"/>
</dbReference>
<dbReference type="AlphaFoldDB" id="A0A2T1HPW4"/>
<evidence type="ECO:0000256" key="4">
    <source>
        <dbReference type="ARBA" id="ARBA00022989"/>
    </source>
</evidence>
<comment type="catalytic activity">
    <reaction evidence="7">
        <text>Zn(2+)(in) + ATP + H2O = Zn(2+)(out) + ADP + phosphate + H(+)</text>
        <dbReference type="Rhea" id="RHEA:20621"/>
        <dbReference type="ChEBI" id="CHEBI:15377"/>
        <dbReference type="ChEBI" id="CHEBI:15378"/>
        <dbReference type="ChEBI" id="CHEBI:29105"/>
        <dbReference type="ChEBI" id="CHEBI:30616"/>
        <dbReference type="ChEBI" id="CHEBI:43474"/>
        <dbReference type="ChEBI" id="CHEBI:456216"/>
        <dbReference type="EC" id="7.2.2.12"/>
    </reaction>
</comment>
<feature type="transmembrane region" description="Helical" evidence="8">
    <location>
        <begin position="273"/>
        <end position="298"/>
    </location>
</feature>
<keyword evidence="8" id="KW-1003">Cell membrane</keyword>
<dbReference type="Proteomes" id="UP000239772">
    <property type="component" value="Unassembled WGS sequence"/>
</dbReference>
<dbReference type="GO" id="GO:0005524">
    <property type="term" value="F:ATP binding"/>
    <property type="evidence" value="ECO:0007669"/>
    <property type="project" value="UniProtKB-UniRule"/>
</dbReference>
<dbReference type="Gene3D" id="3.40.1110.10">
    <property type="entry name" value="Calcium-transporting ATPase, cytoplasmic domain N"/>
    <property type="match status" value="1"/>
</dbReference>
<dbReference type="SUPFAM" id="SSF81653">
    <property type="entry name" value="Calcium ATPase, transduction domain A"/>
    <property type="match status" value="1"/>
</dbReference>
<dbReference type="EC" id="7.2.2.12" evidence="6"/>
<dbReference type="PROSITE" id="PS01229">
    <property type="entry name" value="COF_2"/>
    <property type="match status" value="1"/>
</dbReference>
<dbReference type="InterPro" id="IPR018303">
    <property type="entry name" value="ATPase_P-typ_P_site"/>
</dbReference>
<evidence type="ECO:0000256" key="5">
    <source>
        <dbReference type="ARBA" id="ARBA00023136"/>
    </source>
</evidence>
<dbReference type="GO" id="GO:0016887">
    <property type="term" value="F:ATP hydrolysis activity"/>
    <property type="evidence" value="ECO:0007669"/>
    <property type="project" value="InterPro"/>
</dbReference>
<evidence type="ECO:0000313" key="10">
    <source>
        <dbReference type="EMBL" id="PSC03549.1"/>
    </source>
</evidence>
<organism evidence="10 11">
    <name type="scientific">Alsobacter soli</name>
    <dbReference type="NCBI Taxonomy" id="2109933"/>
    <lineage>
        <taxon>Bacteria</taxon>
        <taxon>Pseudomonadati</taxon>
        <taxon>Pseudomonadota</taxon>
        <taxon>Alphaproteobacteria</taxon>
        <taxon>Hyphomicrobiales</taxon>
        <taxon>Alsobacteraceae</taxon>
        <taxon>Alsobacter</taxon>
    </lineage>
</organism>
<dbReference type="NCBIfam" id="TIGR01494">
    <property type="entry name" value="ATPase_P-type"/>
    <property type="match status" value="1"/>
</dbReference>
<dbReference type="InterPro" id="IPR036412">
    <property type="entry name" value="HAD-like_sf"/>
</dbReference>
<dbReference type="InterPro" id="IPR023214">
    <property type="entry name" value="HAD_sf"/>
</dbReference>
<keyword evidence="8" id="KW-0067">ATP-binding</keyword>
<dbReference type="PANTHER" id="PTHR48085:SF5">
    <property type="entry name" value="CADMIUM_ZINC-TRANSPORTING ATPASE HMA4-RELATED"/>
    <property type="match status" value="1"/>
</dbReference>
<dbReference type="InterPro" id="IPR059000">
    <property type="entry name" value="ATPase_P-type_domA"/>
</dbReference>
<dbReference type="Pfam" id="PF00702">
    <property type="entry name" value="Hydrolase"/>
    <property type="match status" value="1"/>
</dbReference>
<evidence type="ECO:0000256" key="2">
    <source>
        <dbReference type="ARBA" id="ARBA00006024"/>
    </source>
</evidence>
<comment type="similarity">
    <text evidence="2 8">Belongs to the cation transport ATPase (P-type) (TC 3.A.3) family. Type IB subfamily.</text>
</comment>
<dbReference type="PRINTS" id="PR00941">
    <property type="entry name" value="CDATPASE"/>
</dbReference>
<dbReference type="InterPro" id="IPR027256">
    <property type="entry name" value="P-typ_ATPase_IB"/>
</dbReference>
<keyword evidence="3 8" id="KW-0812">Transmembrane</keyword>
<evidence type="ECO:0000256" key="8">
    <source>
        <dbReference type="RuleBase" id="RU362081"/>
    </source>
</evidence>
<dbReference type="FunFam" id="2.70.150.10:FF:000002">
    <property type="entry name" value="Copper-transporting ATPase 1, putative"/>
    <property type="match status" value="1"/>
</dbReference>
<dbReference type="EMBL" id="PVZS01000023">
    <property type="protein sequence ID" value="PSC03549.1"/>
    <property type="molecule type" value="Genomic_DNA"/>
</dbReference>
<sequence length="641" mass="66297">MPRDLAETACPKHQHDAGVHEHGSFEPMAVARIVAAAAGAGVVWFWPGRTADALAVAALLFAGWPILREAVSNLLARRMTMELSMAIAVVAAAAIGEFFTALVVALFVLAAEELEHLTVARGRVAIHDLVAFIPPQATVRREGELIQVAVAEIRPGECVVVAPGGKIPVDGVVVAGHSYADQSRITGESMPAEKSAGSSVFAGSINQMGMLEIQVERVGRDTSYGRIIEAVEAAEQSRAPVQRLADQLAGYLVYFALAAAALTWLITRDLRDTISVVIVAGACGIAAGTPLAILGGIGRAAKLGSIIKGGVHLETLGRVDTVILDKTGTLTLGRPVVQELRPAAGVSAGELLAAAGSAEIHSEHPLARAVVEEARRTKAALAEPASFSYTVGRGVTALVDGATVLVGNRKLLADAGVDVPARETGLPGSDIVVAREGRFLGEIIVADVVRPEARGAMAALQAMGVRTLLLTGDTAEVAGRVAADLGIAEVGADMLPEDKLARVEALVASGHRVAMVGDGVNDAPALTAASLGVAMGSGADVTKESADVVLIGNDLGKLVETIRIARRTRAIIWQNFAGTLAVDAVGIVLAAVGLLNPMLAAFIHVGSEIAFLLNSARLLPAAERFRPERNASIQRATPKEA</sequence>
<gene>
    <name evidence="10" type="primary">cadA</name>
    <name evidence="10" type="ORF">SLNSH_18070</name>
</gene>
<dbReference type="InterPro" id="IPR023299">
    <property type="entry name" value="ATPase_P-typ_cyto_dom_N"/>
</dbReference>
<protein>
    <recommendedName>
        <fullName evidence="6">P-type Zn(2+) transporter</fullName>
        <ecNumber evidence="6">7.2.2.12</ecNumber>
    </recommendedName>
</protein>
<feature type="transmembrane region" description="Helical" evidence="8">
    <location>
        <begin position="248"/>
        <end position="267"/>
    </location>
</feature>
<dbReference type="OrthoDB" id="391538at2"/>
<dbReference type="GO" id="GO:0016463">
    <property type="term" value="F:P-type zinc transporter activity"/>
    <property type="evidence" value="ECO:0007669"/>
    <property type="project" value="UniProtKB-EC"/>
</dbReference>
<dbReference type="PROSITE" id="PS00154">
    <property type="entry name" value="ATPASE_E1_E2"/>
    <property type="match status" value="1"/>
</dbReference>
<evidence type="ECO:0000256" key="7">
    <source>
        <dbReference type="ARBA" id="ARBA00047308"/>
    </source>
</evidence>
<name>A0A2T1HPW4_9HYPH</name>
<feature type="domain" description="P-type ATPase A" evidence="9">
    <location>
        <begin position="133"/>
        <end position="232"/>
    </location>
</feature>
<evidence type="ECO:0000256" key="3">
    <source>
        <dbReference type="ARBA" id="ARBA00022692"/>
    </source>
</evidence>
<keyword evidence="8" id="KW-0479">Metal-binding</keyword>